<comment type="caution">
    <text evidence="2">The sequence shown here is derived from an EMBL/GenBank/DDBJ whole genome shotgun (WGS) entry which is preliminary data.</text>
</comment>
<reference evidence="2 3" key="2">
    <citation type="submission" date="2020-03" db="EMBL/GenBank/DDBJ databases">
        <title>Devosia chinhatensis sp. nov., isolated from a hexachlorocyclohexane (HCH) dump site in India.</title>
        <authorList>
            <person name="Kumar M."/>
            <person name="Lal R."/>
        </authorList>
    </citation>
    <scope>NUCLEOTIDE SEQUENCE [LARGE SCALE GENOMIC DNA]</scope>
    <source>
        <strain evidence="2 3">H239</strain>
    </source>
</reference>
<keyword evidence="1" id="KW-0472">Membrane</keyword>
<feature type="transmembrane region" description="Helical" evidence="1">
    <location>
        <begin position="6"/>
        <end position="28"/>
    </location>
</feature>
<feature type="transmembrane region" description="Helical" evidence="1">
    <location>
        <begin position="104"/>
        <end position="121"/>
    </location>
</feature>
<keyword evidence="1" id="KW-0812">Transmembrane</keyword>
<sequence>MSDAIAFVIIAVVALIHIYIVLLEMVWWDTPRGQKAFGMTPEFSRSTKVLAANQGLYNGFLAAGLIWSLVHPDPATRWQIAVFFLACVAVAGIFGAVTTRSRRILLLQTVPAVLGIVALAVF</sequence>
<dbReference type="PANTHER" id="PTHR38446">
    <property type="entry name" value="BLL0914 PROTEIN"/>
    <property type="match status" value="1"/>
</dbReference>
<dbReference type="Pfam" id="PF06993">
    <property type="entry name" value="DUF1304"/>
    <property type="match status" value="1"/>
</dbReference>
<dbReference type="PANTHER" id="PTHR38446:SF1">
    <property type="entry name" value="BLL0914 PROTEIN"/>
    <property type="match status" value="1"/>
</dbReference>
<organism evidence="2 3">
    <name type="scientific">Devosia aurantiaca</name>
    <dbReference type="NCBI Taxonomy" id="2714858"/>
    <lineage>
        <taxon>Bacteria</taxon>
        <taxon>Pseudomonadati</taxon>
        <taxon>Pseudomonadota</taxon>
        <taxon>Alphaproteobacteria</taxon>
        <taxon>Hyphomicrobiales</taxon>
        <taxon>Devosiaceae</taxon>
        <taxon>Devosia</taxon>
    </lineage>
</organism>
<dbReference type="InterPro" id="IPR009732">
    <property type="entry name" value="DUF1304"/>
</dbReference>
<evidence type="ECO:0000313" key="3">
    <source>
        <dbReference type="Proteomes" id="UP000474802"/>
    </source>
</evidence>
<gene>
    <name evidence="2" type="ORF">G5575_02065</name>
</gene>
<dbReference type="RefSeq" id="WP_164532879.1">
    <property type="nucleotide sequence ID" value="NZ_JAALFG010000001.1"/>
</dbReference>
<reference evidence="2 3" key="1">
    <citation type="submission" date="2020-02" db="EMBL/GenBank/DDBJ databases">
        <authorList>
            <person name="Khan S.A."/>
            <person name="Jeon C.O."/>
            <person name="Chun B.H."/>
        </authorList>
    </citation>
    <scope>NUCLEOTIDE SEQUENCE [LARGE SCALE GENOMIC DNA]</scope>
    <source>
        <strain evidence="2 3">H239</strain>
    </source>
</reference>
<protein>
    <submittedName>
        <fullName evidence="2">DUF1304 domain-containing protein</fullName>
    </submittedName>
</protein>
<feature type="transmembrane region" description="Helical" evidence="1">
    <location>
        <begin position="76"/>
        <end position="97"/>
    </location>
</feature>
<proteinExistence type="predicted"/>
<name>A0A6M1SM64_9HYPH</name>
<dbReference type="EMBL" id="JAALFG010000001">
    <property type="protein sequence ID" value="NGP16632.1"/>
    <property type="molecule type" value="Genomic_DNA"/>
</dbReference>
<keyword evidence="3" id="KW-1185">Reference proteome</keyword>
<accession>A0A6M1SM64</accession>
<dbReference type="AlphaFoldDB" id="A0A6M1SM64"/>
<evidence type="ECO:0000313" key="2">
    <source>
        <dbReference type="EMBL" id="NGP16632.1"/>
    </source>
</evidence>
<evidence type="ECO:0000256" key="1">
    <source>
        <dbReference type="SAM" id="Phobius"/>
    </source>
</evidence>
<feature type="transmembrane region" description="Helical" evidence="1">
    <location>
        <begin position="49"/>
        <end position="70"/>
    </location>
</feature>
<dbReference type="Proteomes" id="UP000474802">
    <property type="component" value="Unassembled WGS sequence"/>
</dbReference>
<keyword evidence="1" id="KW-1133">Transmembrane helix</keyword>